<name>A0AAD2HIL1_9AGAR</name>
<comment type="caution">
    <text evidence="2">The sequence shown here is derived from an EMBL/GenBank/DDBJ whole genome shotgun (WGS) entry which is preliminary data.</text>
</comment>
<dbReference type="EMBL" id="CAVNYO010000410">
    <property type="protein sequence ID" value="CAK5276569.1"/>
    <property type="molecule type" value="Genomic_DNA"/>
</dbReference>
<keyword evidence="3" id="KW-1185">Reference proteome</keyword>
<evidence type="ECO:0000313" key="3">
    <source>
        <dbReference type="Proteomes" id="UP001295794"/>
    </source>
</evidence>
<dbReference type="Proteomes" id="UP001295794">
    <property type="component" value="Unassembled WGS sequence"/>
</dbReference>
<evidence type="ECO:0000313" key="2">
    <source>
        <dbReference type="EMBL" id="CAK5276576.1"/>
    </source>
</evidence>
<organism evidence="2 3">
    <name type="scientific">Mycena citricolor</name>
    <dbReference type="NCBI Taxonomy" id="2018698"/>
    <lineage>
        <taxon>Eukaryota</taxon>
        <taxon>Fungi</taxon>
        <taxon>Dikarya</taxon>
        <taxon>Basidiomycota</taxon>
        <taxon>Agaricomycotina</taxon>
        <taxon>Agaricomycetes</taxon>
        <taxon>Agaricomycetidae</taxon>
        <taxon>Agaricales</taxon>
        <taxon>Marasmiineae</taxon>
        <taxon>Mycenaceae</taxon>
        <taxon>Mycena</taxon>
    </lineage>
</organism>
<sequence>MSSSGKKGPVAFPSVSTSLNSLHNAKTMGEISMHPSMYAQRAKESEALLRQSLTKPGHPSTPCAQPTLAAPMMRTPVSAISLSQLRWPLRNDCADDAARGHAAKIKMSDRYRDSSRTSLHTSLARLICAPSHTLSPLITRLLSTTWDFVDRLAIAQFPPTRTLYYLHLAFVAFDSPLHATPPSIS</sequence>
<accession>A0AAD2HIL1</accession>
<reference evidence="2" key="1">
    <citation type="submission" date="2023-11" db="EMBL/GenBank/DDBJ databases">
        <authorList>
            <person name="De Vega J J."/>
            <person name="De Vega J J."/>
        </authorList>
    </citation>
    <scope>NUCLEOTIDE SEQUENCE</scope>
</reference>
<proteinExistence type="predicted"/>
<dbReference type="AlphaFoldDB" id="A0AAD2HIL1"/>
<evidence type="ECO:0000313" key="1">
    <source>
        <dbReference type="EMBL" id="CAK5276569.1"/>
    </source>
</evidence>
<dbReference type="EMBL" id="CAVNYO010000411">
    <property type="protein sequence ID" value="CAK5276576.1"/>
    <property type="molecule type" value="Genomic_DNA"/>
</dbReference>
<gene>
    <name evidence="1" type="ORF">MYCIT1_LOCUS24943</name>
    <name evidence="2" type="ORF">MYCIT1_LOCUS24959</name>
</gene>
<protein>
    <submittedName>
        <fullName evidence="2">Uncharacterized protein</fullName>
    </submittedName>
</protein>